<dbReference type="Gene3D" id="2.130.10.10">
    <property type="entry name" value="YVTN repeat-like/Quinoprotein amine dehydrogenase"/>
    <property type="match status" value="2"/>
</dbReference>
<dbReference type="InterPro" id="IPR051200">
    <property type="entry name" value="Host-pathogen_enzymatic-act"/>
</dbReference>
<dbReference type="PANTHER" id="PTHR47197">
    <property type="entry name" value="PROTEIN NIRF"/>
    <property type="match status" value="1"/>
</dbReference>
<dbReference type="InterPro" id="IPR015943">
    <property type="entry name" value="WD40/YVTN_repeat-like_dom_sf"/>
</dbReference>
<dbReference type="InterPro" id="IPR019405">
    <property type="entry name" value="Lactonase_7-beta_prop"/>
</dbReference>
<dbReference type="PANTHER" id="PTHR47197:SF3">
    <property type="entry name" value="DIHYDRO-HEME D1 DEHYDROGENASE"/>
    <property type="match status" value="1"/>
</dbReference>
<dbReference type="Pfam" id="PF10282">
    <property type="entry name" value="Lactonase"/>
    <property type="match status" value="1"/>
</dbReference>
<name>A0ABT3C559_9MYCO</name>
<dbReference type="NCBIfam" id="TIGR02276">
    <property type="entry name" value="beta_rpt_yvtn"/>
    <property type="match status" value="1"/>
</dbReference>
<dbReference type="InterPro" id="IPR011964">
    <property type="entry name" value="YVTN_b-propeller_repeat"/>
</dbReference>
<protein>
    <submittedName>
        <fullName evidence="1">YncE family protein</fullName>
    </submittedName>
</protein>
<dbReference type="SUPFAM" id="SSF50969">
    <property type="entry name" value="YVTN repeat-like/Quinoprotein amine dehydrogenase"/>
    <property type="match status" value="1"/>
</dbReference>
<organism evidence="1 2">
    <name type="scientific">Mycolicibacterium komossense</name>
    <dbReference type="NCBI Taxonomy" id="1779"/>
    <lineage>
        <taxon>Bacteria</taxon>
        <taxon>Bacillati</taxon>
        <taxon>Actinomycetota</taxon>
        <taxon>Actinomycetes</taxon>
        <taxon>Mycobacteriales</taxon>
        <taxon>Mycobacteriaceae</taxon>
        <taxon>Mycolicibacterium</taxon>
    </lineage>
</organism>
<dbReference type="EMBL" id="JACKTY010000004">
    <property type="protein sequence ID" value="MCV7224601.1"/>
    <property type="molecule type" value="Genomic_DNA"/>
</dbReference>
<dbReference type="RefSeq" id="WP_264065324.1">
    <property type="nucleotide sequence ID" value="NZ_JACKTY010000004.1"/>
</dbReference>
<evidence type="ECO:0000313" key="1">
    <source>
        <dbReference type="EMBL" id="MCV7224601.1"/>
    </source>
</evidence>
<proteinExistence type="predicted"/>
<comment type="caution">
    <text evidence="1">The sequence shown here is derived from an EMBL/GenBank/DDBJ whole genome shotgun (WGS) entry which is preliminary data.</text>
</comment>
<evidence type="ECO:0000313" key="2">
    <source>
        <dbReference type="Proteomes" id="UP001526201"/>
    </source>
</evidence>
<dbReference type="InterPro" id="IPR011044">
    <property type="entry name" value="Quino_amine_DH_bsu"/>
</dbReference>
<sequence length="390" mass="40593">MTDAFGGVALAEPTTPLRPNWIPALRDLPAAMVRTHLQRLPEAAPVVAEEPLLETDLAPGFTEIGQACVGRGLITDLAVSPRGGYVFATNHADDSVSRIDPETMTVVGTVSGLEEPFVITAAGSRAYVSTVSASHDAVTVVDTKSGAVVATHPLALSVRDLVLSADGRRVYVARTGRDGADVAVIDTVANRVTTIDLGTRGDSTAEAIAISRDGRRVYVATTDPFGGELVAIDTRDYRVISGSAFTSTIRDIAVSPDGRNLYVAGYDAATGAHVDIVDSRTLGVTGTVAVGGAVTRLVLSTEGERLYLVNGDRVTVVGTATREIIDTITVGGEPACVAESRDGKRVFVADYDGSVTAFSVASTTESLLAKMMAPEALELPALRELEPAGV</sequence>
<accession>A0ABT3C559</accession>
<keyword evidence="2" id="KW-1185">Reference proteome</keyword>
<gene>
    <name evidence="1" type="ORF">H7J73_00880</name>
</gene>
<reference evidence="1 2" key="1">
    <citation type="journal article" date="2022" name="BMC Genomics">
        <title>Comparative genome analysis of mycobacteria focusing on tRNA and non-coding RNA.</title>
        <authorList>
            <person name="Behra P.R.K."/>
            <person name="Pettersson B.M.F."/>
            <person name="Ramesh M."/>
            <person name="Das S."/>
            <person name="Dasgupta S."/>
            <person name="Kirsebom L.A."/>
        </authorList>
    </citation>
    <scope>NUCLEOTIDE SEQUENCE [LARGE SCALE GENOMIC DNA]</scope>
    <source>
        <strain evidence="1 2">DSM 44078</strain>
    </source>
</reference>
<dbReference type="Proteomes" id="UP001526201">
    <property type="component" value="Unassembled WGS sequence"/>
</dbReference>